<comment type="caution">
    <text evidence="2">The sequence shown here is derived from an EMBL/GenBank/DDBJ whole genome shotgun (WGS) entry which is preliminary data.</text>
</comment>
<organism evidence="2 3">
    <name type="scientific">Streptomyces asoensis</name>
    <dbReference type="NCBI Taxonomy" id="249586"/>
    <lineage>
        <taxon>Bacteria</taxon>
        <taxon>Bacillati</taxon>
        <taxon>Actinomycetota</taxon>
        <taxon>Actinomycetes</taxon>
        <taxon>Kitasatosporales</taxon>
        <taxon>Streptomycetaceae</taxon>
        <taxon>Streptomyces</taxon>
    </lineage>
</organism>
<feature type="region of interest" description="Disordered" evidence="1">
    <location>
        <begin position="37"/>
        <end position="59"/>
    </location>
</feature>
<evidence type="ECO:0000256" key="1">
    <source>
        <dbReference type="SAM" id="MobiDB-lite"/>
    </source>
</evidence>
<keyword evidence="3" id="KW-1185">Reference proteome</keyword>
<evidence type="ECO:0008006" key="4">
    <source>
        <dbReference type="Google" id="ProtNLM"/>
    </source>
</evidence>
<gene>
    <name evidence="2" type="ORF">Saso_26890</name>
</gene>
<dbReference type="Proteomes" id="UP000649259">
    <property type="component" value="Unassembled WGS sequence"/>
</dbReference>
<name>A0ABQ3RYU1_9ACTN</name>
<evidence type="ECO:0000313" key="2">
    <source>
        <dbReference type="EMBL" id="GHI61039.1"/>
    </source>
</evidence>
<reference evidence="3" key="1">
    <citation type="submission" date="2023-07" db="EMBL/GenBank/DDBJ databases">
        <title>Whole genome shotgun sequence of Streptomyces cacaoi subsp. asoensis NBRC 13813.</title>
        <authorList>
            <person name="Komaki H."/>
            <person name="Tamura T."/>
        </authorList>
    </citation>
    <scope>NUCLEOTIDE SEQUENCE [LARGE SCALE GENOMIC DNA]</scope>
    <source>
        <strain evidence="3">NBRC 13813</strain>
    </source>
</reference>
<proteinExistence type="predicted"/>
<sequence length="59" mass="6647">MSNQPEDVEPEDMDVADQVAYEDTGRPWGARVIRHPSHAATRRHLAANPLPAQQNRRTS</sequence>
<dbReference type="RefSeq" id="WP_189917882.1">
    <property type="nucleotide sequence ID" value="NZ_BMSI01000001.1"/>
</dbReference>
<dbReference type="EMBL" id="BNEB01000003">
    <property type="protein sequence ID" value="GHI61039.1"/>
    <property type="molecule type" value="Genomic_DNA"/>
</dbReference>
<protein>
    <recommendedName>
        <fullName evidence="4">MbtH-like domain-containing protein</fullName>
    </recommendedName>
</protein>
<dbReference type="GeneID" id="91470571"/>
<evidence type="ECO:0000313" key="3">
    <source>
        <dbReference type="Proteomes" id="UP000649259"/>
    </source>
</evidence>
<accession>A0ABQ3RYU1</accession>